<dbReference type="SMART" id="SM00849">
    <property type="entry name" value="Lactamase_B"/>
    <property type="match status" value="1"/>
</dbReference>
<dbReference type="AlphaFoldDB" id="A0A6J4RFP4"/>
<keyword evidence="2" id="KW-0378">Hydrolase</keyword>
<dbReference type="Pfam" id="PF00753">
    <property type="entry name" value="Lactamase_B"/>
    <property type="match status" value="1"/>
</dbReference>
<dbReference type="InterPro" id="IPR001279">
    <property type="entry name" value="Metallo-B-lactamas"/>
</dbReference>
<feature type="domain" description="Metallo-beta-lactamase" evidence="1">
    <location>
        <begin position="22"/>
        <end position="235"/>
    </location>
</feature>
<dbReference type="PANTHER" id="PTHR42951:SF4">
    <property type="entry name" value="ACYL-COENZYME A THIOESTERASE MBLAC2"/>
    <property type="match status" value="1"/>
</dbReference>
<dbReference type="PANTHER" id="PTHR42951">
    <property type="entry name" value="METALLO-BETA-LACTAMASE DOMAIN-CONTAINING"/>
    <property type="match status" value="1"/>
</dbReference>
<evidence type="ECO:0000313" key="2">
    <source>
        <dbReference type="EMBL" id="CAA9464572.1"/>
    </source>
</evidence>
<reference evidence="2" key="1">
    <citation type="submission" date="2020-02" db="EMBL/GenBank/DDBJ databases">
        <authorList>
            <person name="Meier V. D."/>
        </authorList>
    </citation>
    <scope>NUCLEOTIDE SEQUENCE</scope>
    <source>
        <strain evidence="2">AVDCRST_MAG38</strain>
    </source>
</reference>
<dbReference type="InterPro" id="IPR050855">
    <property type="entry name" value="NDM-1-like"/>
</dbReference>
<name>A0A6J4RFP4_9ACTN</name>
<dbReference type="GO" id="GO:0016787">
    <property type="term" value="F:hydrolase activity"/>
    <property type="evidence" value="ECO:0007669"/>
    <property type="project" value="UniProtKB-KW"/>
</dbReference>
<gene>
    <name evidence="2" type="ORF">AVDCRST_MAG38-586</name>
</gene>
<dbReference type="SUPFAM" id="SSF56281">
    <property type="entry name" value="Metallo-hydrolase/oxidoreductase"/>
    <property type="match status" value="1"/>
</dbReference>
<sequence length="298" mass="31524">MRDWFHVEALDEGVWQLTEPGHVCSWLVRGTRRAALIDTGCGLVPIRPVAEGLTDLPITVVNTHNHFDHVGGNAEFSDIAILAEGAAGLEQAPPPALLAAYAGYAAAMVAAHATWAQLDDAYFHLRRAAHEVRPLPPAARDGSWRIAASRASALLADGDAIDLGDRSLRVIHTPGHSPDSICLELEGERILFGGDTVNTGPVYAQLPGSDPVQLAGSLGRLADGAHAWDRIFCSHFLRTEVGPGFLSEQVAAFAALLGGEAPLVPAVDCVGAHVREARFDGFSILVASDWSPPPVPPT</sequence>
<accession>A0A6J4RFP4</accession>
<organism evidence="2">
    <name type="scientific">uncultured Solirubrobacteraceae bacterium</name>
    <dbReference type="NCBI Taxonomy" id="1162706"/>
    <lineage>
        <taxon>Bacteria</taxon>
        <taxon>Bacillati</taxon>
        <taxon>Actinomycetota</taxon>
        <taxon>Thermoleophilia</taxon>
        <taxon>Solirubrobacterales</taxon>
        <taxon>Solirubrobacteraceae</taxon>
        <taxon>environmental samples</taxon>
    </lineage>
</organism>
<protein>
    <submittedName>
        <fullName evidence="2">MBL-fold metallo-hydrolase superfamily</fullName>
    </submittedName>
</protein>
<proteinExistence type="predicted"/>
<dbReference type="EMBL" id="CADCVJ010000035">
    <property type="protein sequence ID" value="CAA9464572.1"/>
    <property type="molecule type" value="Genomic_DNA"/>
</dbReference>
<evidence type="ECO:0000259" key="1">
    <source>
        <dbReference type="SMART" id="SM00849"/>
    </source>
</evidence>
<dbReference type="InterPro" id="IPR036866">
    <property type="entry name" value="RibonucZ/Hydroxyglut_hydro"/>
</dbReference>
<dbReference type="Gene3D" id="3.60.15.10">
    <property type="entry name" value="Ribonuclease Z/Hydroxyacylglutathione hydrolase-like"/>
    <property type="match status" value="1"/>
</dbReference>